<feature type="coiled-coil region" evidence="1">
    <location>
        <begin position="553"/>
        <end position="615"/>
    </location>
</feature>
<comment type="caution">
    <text evidence="3">The sequence shown here is derived from an EMBL/GenBank/DDBJ whole genome shotgun (WGS) entry which is preliminary data.</text>
</comment>
<sequence>MTASLATWEIHDDEEFPPAYMFARLNTSATLWDADGPPSSPFVSVVEARSRIASAEHELLPQAKTTAQPQEVTQTLSIGSLERRNMLVDFEDDKENTPQSDNTSQKLISSPKNSAPPPVEAALFSVSTPRREQAERRGSKDSELMPPPPSMPKTPRRSPLKPTQSAANTPRPVSRNGSLECSEVRTPQQFQSLPDMRASTHHRDDPTNVDDSCVSDFSQIPEMTLFARLGQSPTKRDDMLRTPRATASATPSTSRKRASPSRSPSPTPRRPRNLSTTNKQDKDGTQTFLIDFTEQIQGVGRPSASLSPSKTESDLLHYINSQRSPAKSSKTRHSYATPAKQNNILNLLDFELPPAPTPRSVPTITVRELESLKSSYMSQISNLKATLSGKEAEVDSLKKAIGDAERRAAEAHEALREERCRREDIEQEKGGWERRGQELENVLRIVKEEVLKGETEKDDLIKRVEENDRNVEELEERALKAEERFADALAARASSTDGNPLEVEEQVQRLVAAQIDAKIEAVSRELHAVYKEKHERKVATLKKSYEARSEKKCAELNTHVASLEARNIELEEQKHAGPASQSVLETGEVELRAQIEEQNAAIARLEKEMQISRQYQTDVEAQLKQERIEKGDLVAAVDEMLALQMEQPTPAKSAKAIGVVEDFRKSISANTKPTGLRPPGESKIGRGPASGLPRGGSIGPSKSRMLANIERMGRATAPNE</sequence>
<feature type="region of interest" description="Disordered" evidence="2">
    <location>
        <begin position="668"/>
        <end position="720"/>
    </location>
</feature>
<feature type="coiled-coil region" evidence="1">
    <location>
        <begin position="366"/>
        <end position="491"/>
    </location>
</feature>
<feature type="compositionally biased region" description="Polar residues" evidence="2">
    <location>
        <begin position="175"/>
        <end position="192"/>
    </location>
</feature>
<accession>A0A9P4QHN6</accession>
<feature type="region of interest" description="Disordered" evidence="2">
    <location>
        <begin position="91"/>
        <end position="285"/>
    </location>
</feature>
<keyword evidence="4" id="KW-1185">Reference proteome</keyword>
<proteinExistence type="predicted"/>
<evidence type="ECO:0000256" key="1">
    <source>
        <dbReference type="SAM" id="Coils"/>
    </source>
</evidence>
<organism evidence="3 4">
    <name type="scientific">Polychaeton citri CBS 116435</name>
    <dbReference type="NCBI Taxonomy" id="1314669"/>
    <lineage>
        <taxon>Eukaryota</taxon>
        <taxon>Fungi</taxon>
        <taxon>Dikarya</taxon>
        <taxon>Ascomycota</taxon>
        <taxon>Pezizomycotina</taxon>
        <taxon>Dothideomycetes</taxon>
        <taxon>Dothideomycetidae</taxon>
        <taxon>Capnodiales</taxon>
        <taxon>Capnodiaceae</taxon>
        <taxon>Polychaeton</taxon>
    </lineage>
</organism>
<gene>
    <name evidence="3" type="ORF">K431DRAFT_336498</name>
</gene>
<dbReference type="InterPro" id="IPR024312">
    <property type="entry name" value="TACC_fungi"/>
</dbReference>
<evidence type="ECO:0000313" key="3">
    <source>
        <dbReference type="EMBL" id="KAF2725066.1"/>
    </source>
</evidence>
<feature type="compositionally biased region" description="Low complexity" evidence="2">
    <location>
        <begin position="242"/>
        <end position="253"/>
    </location>
</feature>
<protein>
    <submittedName>
        <fullName evidence="3">Uncharacterized protein</fullName>
    </submittedName>
</protein>
<feature type="compositionally biased region" description="Polar residues" evidence="2">
    <location>
        <begin position="97"/>
        <end position="113"/>
    </location>
</feature>
<dbReference type="OrthoDB" id="5367584at2759"/>
<feature type="compositionally biased region" description="Basic and acidic residues" evidence="2">
    <location>
        <begin position="129"/>
        <end position="143"/>
    </location>
</feature>
<reference evidence="3" key="1">
    <citation type="journal article" date="2020" name="Stud. Mycol.">
        <title>101 Dothideomycetes genomes: a test case for predicting lifestyles and emergence of pathogens.</title>
        <authorList>
            <person name="Haridas S."/>
            <person name="Albert R."/>
            <person name="Binder M."/>
            <person name="Bloem J."/>
            <person name="Labutti K."/>
            <person name="Salamov A."/>
            <person name="Andreopoulos B."/>
            <person name="Baker S."/>
            <person name="Barry K."/>
            <person name="Bills G."/>
            <person name="Bluhm B."/>
            <person name="Cannon C."/>
            <person name="Castanera R."/>
            <person name="Culley D."/>
            <person name="Daum C."/>
            <person name="Ezra D."/>
            <person name="Gonzalez J."/>
            <person name="Henrissat B."/>
            <person name="Kuo A."/>
            <person name="Liang C."/>
            <person name="Lipzen A."/>
            <person name="Lutzoni F."/>
            <person name="Magnuson J."/>
            <person name="Mondo S."/>
            <person name="Nolan M."/>
            <person name="Ohm R."/>
            <person name="Pangilinan J."/>
            <person name="Park H.-J."/>
            <person name="Ramirez L."/>
            <person name="Alfaro M."/>
            <person name="Sun H."/>
            <person name="Tritt A."/>
            <person name="Yoshinaga Y."/>
            <person name="Zwiers L.-H."/>
            <person name="Turgeon B."/>
            <person name="Goodwin S."/>
            <person name="Spatafora J."/>
            <person name="Crous P."/>
            <person name="Grigoriev I."/>
        </authorList>
    </citation>
    <scope>NUCLEOTIDE SEQUENCE</scope>
    <source>
        <strain evidence="3">CBS 116435</strain>
    </source>
</reference>
<keyword evidence="1" id="KW-0175">Coiled coil</keyword>
<evidence type="ECO:0000313" key="4">
    <source>
        <dbReference type="Proteomes" id="UP000799441"/>
    </source>
</evidence>
<dbReference type="Pfam" id="PF12709">
    <property type="entry name" value="Fungal_TACC"/>
    <property type="match status" value="1"/>
</dbReference>
<dbReference type="AlphaFoldDB" id="A0A9P4QHN6"/>
<evidence type="ECO:0000256" key="2">
    <source>
        <dbReference type="SAM" id="MobiDB-lite"/>
    </source>
</evidence>
<dbReference type="Proteomes" id="UP000799441">
    <property type="component" value="Unassembled WGS sequence"/>
</dbReference>
<name>A0A9P4QHN6_9PEZI</name>
<dbReference type="EMBL" id="MU003769">
    <property type="protein sequence ID" value="KAF2725066.1"/>
    <property type="molecule type" value="Genomic_DNA"/>
</dbReference>